<dbReference type="Pfam" id="PF00691">
    <property type="entry name" value="OmpA"/>
    <property type="match status" value="1"/>
</dbReference>
<comment type="subcellular location">
    <subcellularLocation>
        <location evidence="1">Cell outer membrane</location>
    </subcellularLocation>
</comment>
<protein>
    <recommendedName>
        <fullName evidence="5">OmpA-like domain-containing protein</fullName>
    </recommendedName>
</protein>
<dbReference type="InterPro" id="IPR036737">
    <property type="entry name" value="OmpA-like_sf"/>
</dbReference>
<dbReference type="PANTHER" id="PTHR30329:SF21">
    <property type="entry name" value="LIPOPROTEIN YIAD-RELATED"/>
    <property type="match status" value="1"/>
</dbReference>
<sequence>MAKGVKKIKVVSGLYYPKMSVLGQRVTIKPDQWVQFGVGEWLPGTTDADKKKPLTWMRQNSSKKIIINQITSATGYKFLIGKQYCGSYQFYIEASLSGVRDPKNDTGIYVKGWCDPKIVSSKWSTQKNSKSIKNNKKNEYISYGHIVHLNLMTEGLNGNTVSIELWNQQTAKADKQVHTYNNVQVIDGEVNLKIENTFAWMAYVDNIQNVEEFYVKVKDVASKKYIKDKLGDDLHAIYLNVKNKVVTTNTNGAQNQTPTKVYKPDVNSVRLEPCKFEVIKITESEIKDGKANNTTVKVFDNGNGVKQIQSPALQEHIQRTIFYKFDSTVIDKDGVAILNNVLKFLLEHKDATMNLSGYACVIGKQNYNKGLSQRRADVVKKFFADGGLDPRRIISVGKGEVDPTDDKKGRDNIKYKNEKDYENNRRVDISFVFNAHDAQTVNYEVTAPSVSMKKDLTIDVTGFQTNECFRDSKGKHKKQVLIVDVGQAIDKGDTVKTFTTPSFNYGVYSDLSKFDTMPIQYIWPMWANPNQFHLHAHTCRYFSNEKRTTVLIKAYPDIKWTLTFFVNLTNELSVKWQNQPAAKHKDLQAKAGKIGAERRWKQKDASFGFSLKSEWEKNRSGNFQKSKELKGEYETKFKKLYDLFGSLGAMSDGITNKTKGQVRNIGFKGLPVTFAIKPPNINLKGEWCLERAKQKNTEIERLGTKVDISFNAEPLIGLEVTVDLLCTAVGLVAGAVSGGTAAPGAVRLYGVIKDQMNTGVEFGNDDFGAKLSSDVYIDLVISSEIKTSIGFSFNTVSEKGDKQGKIEAKNTLKIELKAGVWAKAEANLVIVKVEGYFEMSGKGSASITFGHGVKFDDKGLNYRPELGFDGLNAEYVIKGKVGMSAKKKIPRGGNKKPAELKGSSEDEGIIAEGKFNEIVPKFDVIKSLEELFGFSADIPLIRN</sequence>
<dbReference type="InterPro" id="IPR006664">
    <property type="entry name" value="OMP_bac"/>
</dbReference>
<dbReference type="GO" id="GO:0009279">
    <property type="term" value="C:cell outer membrane"/>
    <property type="evidence" value="ECO:0007669"/>
    <property type="project" value="UniProtKB-SubCell"/>
</dbReference>
<dbReference type="EMBL" id="PCPP01000001">
    <property type="protein sequence ID" value="PRB86402.1"/>
    <property type="molecule type" value="Genomic_DNA"/>
</dbReference>
<dbReference type="PANTHER" id="PTHR30329">
    <property type="entry name" value="STATOR ELEMENT OF FLAGELLAR MOTOR COMPLEX"/>
    <property type="match status" value="1"/>
</dbReference>
<organism evidence="6 9">
    <name type="scientific">Chryseobacterium culicis</name>
    <dbReference type="NCBI Taxonomy" id="680127"/>
    <lineage>
        <taxon>Bacteria</taxon>
        <taxon>Pseudomonadati</taxon>
        <taxon>Bacteroidota</taxon>
        <taxon>Flavobacteriia</taxon>
        <taxon>Flavobacteriales</taxon>
        <taxon>Weeksellaceae</taxon>
        <taxon>Chryseobacterium group</taxon>
        <taxon>Chryseobacterium</taxon>
    </lineage>
</organism>
<evidence type="ECO:0000259" key="5">
    <source>
        <dbReference type="PROSITE" id="PS51123"/>
    </source>
</evidence>
<evidence type="ECO:0000313" key="8">
    <source>
        <dbReference type="Proteomes" id="UP000238325"/>
    </source>
</evidence>
<comment type="caution">
    <text evidence="6">The sequence shown here is derived from an EMBL/GenBank/DDBJ whole genome shotgun (WGS) entry which is preliminary data.</text>
</comment>
<keyword evidence="3" id="KW-0998">Cell outer membrane</keyword>
<gene>
    <name evidence="6" type="ORF">CQ022_09170</name>
    <name evidence="7" type="ORF">CQ033_02840</name>
</gene>
<keyword evidence="8" id="KW-1185">Reference proteome</keyword>
<name>A0A2S9D0V6_CHRCI</name>
<evidence type="ECO:0000256" key="1">
    <source>
        <dbReference type="ARBA" id="ARBA00004442"/>
    </source>
</evidence>
<dbReference type="SUPFAM" id="SSF103088">
    <property type="entry name" value="OmpA-like"/>
    <property type="match status" value="1"/>
</dbReference>
<dbReference type="Gene3D" id="3.30.1330.60">
    <property type="entry name" value="OmpA-like domain"/>
    <property type="match status" value="1"/>
</dbReference>
<feature type="domain" description="OmpA-like" evidence="5">
    <location>
        <begin position="310"/>
        <end position="435"/>
    </location>
</feature>
<dbReference type="EMBL" id="PCPH01000001">
    <property type="protein sequence ID" value="PRB92155.1"/>
    <property type="molecule type" value="Genomic_DNA"/>
</dbReference>
<keyword evidence="2 4" id="KW-0472">Membrane</keyword>
<evidence type="ECO:0000256" key="4">
    <source>
        <dbReference type="PROSITE-ProRule" id="PRU00473"/>
    </source>
</evidence>
<dbReference type="RefSeq" id="WP_105681117.1">
    <property type="nucleotide sequence ID" value="NZ_JBBGZD010000001.1"/>
</dbReference>
<reference evidence="8 9" key="1">
    <citation type="submission" date="2017-09" db="EMBL/GenBank/DDBJ databases">
        <title>Genomic, metabolic, and phenotypic characteristics of bacterial isolates from the natural microbiome of the model nematode Caenorhabditis elegans.</title>
        <authorList>
            <person name="Zimmermann J."/>
            <person name="Obeng N."/>
            <person name="Yang W."/>
            <person name="Obeng O."/>
            <person name="Kissoyan K."/>
            <person name="Pees B."/>
            <person name="Dirksen P."/>
            <person name="Hoppner M."/>
            <person name="Franke A."/>
            <person name="Rosenstiel P."/>
            <person name="Leippe M."/>
            <person name="Dierking K."/>
            <person name="Kaleta C."/>
            <person name="Schulenburg H."/>
        </authorList>
    </citation>
    <scope>NUCLEOTIDE SEQUENCE [LARGE SCALE GENOMIC DNA]</scope>
    <source>
        <strain evidence="6 9">MYb25</strain>
        <strain evidence="7 8">MYb44</strain>
    </source>
</reference>
<evidence type="ECO:0000313" key="9">
    <source>
        <dbReference type="Proteomes" id="UP000238534"/>
    </source>
</evidence>
<accession>A0A2S9D0V6</accession>
<dbReference type="Proteomes" id="UP000238534">
    <property type="component" value="Unassembled WGS sequence"/>
</dbReference>
<evidence type="ECO:0000256" key="3">
    <source>
        <dbReference type="ARBA" id="ARBA00023237"/>
    </source>
</evidence>
<dbReference type="Proteomes" id="UP000238325">
    <property type="component" value="Unassembled WGS sequence"/>
</dbReference>
<evidence type="ECO:0000256" key="2">
    <source>
        <dbReference type="ARBA" id="ARBA00023136"/>
    </source>
</evidence>
<dbReference type="AlphaFoldDB" id="A0A2S9D0V6"/>
<dbReference type="InterPro" id="IPR050330">
    <property type="entry name" value="Bact_OuterMem_StrucFunc"/>
</dbReference>
<dbReference type="OrthoDB" id="719419at2"/>
<proteinExistence type="predicted"/>
<dbReference type="CDD" id="cd07185">
    <property type="entry name" value="OmpA_C-like"/>
    <property type="match status" value="1"/>
</dbReference>
<dbReference type="PRINTS" id="PR01021">
    <property type="entry name" value="OMPADOMAIN"/>
</dbReference>
<evidence type="ECO:0000313" key="6">
    <source>
        <dbReference type="EMBL" id="PRB86402.1"/>
    </source>
</evidence>
<evidence type="ECO:0000313" key="7">
    <source>
        <dbReference type="EMBL" id="PRB92155.1"/>
    </source>
</evidence>
<dbReference type="PROSITE" id="PS51123">
    <property type="entry name" value="OMPA_2"/>
    <property type="match status" value="1"/>
</dbReference>
<dbReference type="InterPro" id="IPR006665">
    <property type="entry name" value="OmpA-like"/>
</dbReference>